<dbReference type="InterPro" id="IPR013087">
    <property type="entry name" value="Znf_C2H2_type"/>
</dbReference>
<dbReference type="Proteomes" id="UP000694560">
    <property type="component" value="Unplaced"/>
</dbReference>
<sequence length="273" mass="29537">MQAWSPGFGAGYPKKLCSFYPKRFSKPNWYHPDSLGQNPPGAAAAVADPEPGPAPQAPRNSSAPARSQPPAQPLYLKALTIPLFQPVPPASLQPLVPARSCVHLDSGHIPLILNPIVSTLPVLSSPTSCVNASVGKSKKSGKYICKHCGRDCLKPSVLEKHIRSHTGERPFPCTTCGIAFKTQSNLYKHRRTQTHVNNTRLPSEPDISGGAEQNERPAEKYFPLLSKIYLCTTGEMQANVFPLSSYPVLHNNRHCACYSEQLLACCGGSEDGA</sequence>
<dbReference type="Pfam" id="PF00096">
    <property type="entry name" value="zf-C2H2"/>
    <property type="match status" value="1"/>
</dbReference>
<keyword evidence="2" id="KW-0677">Repeat</keyword>
<accession>A0A8C5TTP0</accession>
<proteinExistence type="predicted"/>
<dbReference type="InterPro" id="IPR036236">
    <property type="entry name" value="Znf_C2H2_sf"/>
</dbReference>
<evidence type="ECO:0000256" key="2">
    <source>
        <dbReference type="ARBA" id="ARBA00022737"/>
    </source>
</evidence>
<evidence type="ECO:0000259" key="7">
    <source>
        <dbReference type="PROSITE" id="PS50157"/>
    </source>
</evidence>
<dbReference type="SUPFAM" id="SSF57667">
    <property type="entry name" value="beta-beta-alpha zinc fingers"/>
    <property type="match status" value="1"/>
</dbReference>
<dbReference type="FunFam" id="3.30.160.60:FF:000710">
    <property type="entry name" value="Zinc finger protein 768"/>
    <property type="match status" value="1"/>
</dbReference>
<name>A0A8C5TTP0_9PASS</name>
<dbReference type="PANTHER" id="PTHR47166">
    <property type="entry name" value="ZINC FINGER PROTEIN 831"/>
    <property type="match status" value="1"/>
</dbReference>
<dbReference type="PANTHER" id="PTHR47166:SF1">
    <property type="entry name" value="ZINC FINGER PROTEIN 831"/>
    <property type="match status" value="1"/>
</dbReference>
<dbReference type="AlphaFoldDB" id="A0A8C5TTP0"/>
<feature type="compositionally biased region" description="Low complexity" evidence="6">
    <location>
        <begin position="57"/>
        <end position="69"/>
    </location>
</feature>
<evidence type="ECO:0000256" key="6">
    <source>
        <dbReference type="SAM" id="MobiDB-lite"/>
    </source>
</evidence>
<keyword evidence="3 5" id="KW-0863">Zinc-finger</keyword>
<dbReference type="Gene3D" id="3.30.160.60">
    <property type="entry name" value="Classic Zinc Finger"/>
    <property type="match status" value="2"/>
</dbReference>
<protein>
    <recommendedName>
        <fullName evidence="7">C2H2-type domain-containing protein</fullName>
    </recommendedName>
</protein>
<dbReference type="SMART" id="SM00355">
    <property type="entry name" value="ZnF_C2H2"/>
    <property type="match status" value="2"/>
</dbReference>
<reference evidence="8" key="2">
    <citation type="submission" date="2025-09" db="UniProtKB">
        <authorList>
            <consortium name="Ensembl"/>
        </authorList>
    </citation>
    <scope>IDENTIFICATION</scope>
</reference>
<evidence type="ECO:0000256" key="4">
    <source>
        <dbReference type="ARBA" id="ARBA00022833"/>
    </source>
</evidence>
<evidence type="ECO:0000313" key="9">
    <source>
        <dbReference type="Proteomes" id="UP000694560"/>
    </source>
</evidence>
<evidence type="ECO:0000256" key="3">
    <source>
        <dbReference type="ARBA" id="ARBA00022771"/>
    </source>
</evidence>
<feature type="domain" description="C2H2-type" evidence="7">
    <location>
        <begin position="171"/>
        <end position="200"/>
    </location>
</feature>
<keyword evidence="9" id="KW-1185">Reference proteome</keyword>
<keyword evidence="4" id="KW-0862">Zinc</keyword>
<dbReference type="Ensembl" id="ENSMCST00000010982.1">
    <property type="protein sequence ID" value="ENSMCSP00000010706.1"/>
    <property type="gene ID" value="ENSMCSG00000007577.1"/>
</dbReference>
<dbReference type="GO" id="GO:0008270">
    <property type="term" value="F:zinc ion binding"/>
    <property type="evidence" value="ECO:0007669"/>
    <property type="project" value="UniProtKB-KW"/>
</dbReference>
<evidence type="ECO:0000256" key="5">
    <source>
        <dbReference type="PROSITE-ProRule" id="PRU00042"/>
    </source>
</evidence>
<feature type="region of interest" description="Disordered" evidence="6">
    <location>
        <begin position="30"/>
        <end position="70"/>
    </location>
</feature>
<evidence type="ECO:0000313" key="8">
    <source>
        <dbReference type="Ensembl" id="ENSMCSP00000010706.1"/>
    </source>
</evidence>
<feature type="domain" description="C2H2-type" evidence="7">
    <location>
        <begin position="143"/>
        <end position="170"/>
    </location>
</feature>
<keyword evidence="1" id="KW-0479">Metal-binding</keyword>
<dbReference type="PROSITE" id="PS00028">
    <property type="entry name" value="ZINC_FINGER_C2H2_1"/>
    <property type="match status" value="2"/>
</dbReference>
<dbReference type="OrthoDB" id="6077919at2759"/>
<evidence type="ECO:0000256" key="1">
    <source>
        <dbReference type="ARBA" id="ARBA00022723"/>
    </source>
</evidence>
<reference evidence="8" key="1">
    <citation type="submission" date="2025-08" db="UniProtKB">
        <authorList>
            <consortium name="Ensembl"/>
        </authorList>
    </citation>
    <scope>IDENTIFICATION</scope>
</reference>
<organism evidence="8 9">
    <name type="scientific">Malurus cyaneus samueli</name>
    <dbReference type="NCBI Taxonomy" id="2593467"/>
    <lineage>
        <taxon>Eukaryota</taxon>
        <taxon>Metazoa</taxon>
        <taxon>Chordata</taxon>
        <taxon>Craniata</taxon>
        <taxon>Vertebrata</taxon>
        <taxon>Euteleostomi</taxon>
        <taxon>Archelosauria</taxon>
        <taxon>Archosauria</taxon>
        <taxon>Dinosauria</taxon>
        <taxon>Saurischia</taxon>
        <taxon>Theropoda</taxon>
        <taxon>Coelurosauria</taxon>
        <taxon>Aves</taxon>
        <taxon>Neognathae</taxon>
        <taxon>Neoaves</taxon>
        <taxon>Telluraves</taxon>
        <taxon>Australaves</taxon>
        <taxon>Passeriformes</taxon>
        <taxon>Meliphagoidea</taxon>
        <taxon>Maluridae</taxon>
        <taxon>Malurus</taxon>
    </lineage>
</organism>
<dbReference type="PROSITE" id="PS50157">
    <property type="entry name" value="ZINC_FINGER_C2H2_2"/>
    <property type="match status" value="2"/>
</dbReference>